<dbReference type="AlphaFoldDB" id="A0A1B2ELB7"/>
<dbReference type="Gene3D" id="3.40.50.1110">
    <property type="entry name" value="SGNH hydrolase"/>
    <property type="match status" value="1"/>
</dbReference>
<evidence type="ECO:0000313" key="2">
    <source>
        <dbReference type="EMBL" id="ANY80783.1"/>
    </source>
</evidence>
<dbReference type="InterPro" id="IPR045136">
    <property type="entry name" value="Iah1-like"/>
</dbReference>
<proteinExistence type="predicted"/>
<name>A0A1B2ELB7_9HYPH</name>
<evidence type="ECO:0000259" key="1">
    <source>
        <dbReference type="Pfam" id="PF13472"/>
    </source>
</evidence>
<accession>A0A1B2ELB7</accession>
<feature type="domain" description="SGNH hydrolase-type esterase" evidence="1">
    <location>
        <begin position="33"/>
        <end position="193"/>
    </location>
</feature>
<dbReference type="InterPro" id="IPR036514">
    <property type="entry name" value="SGNH_hydro_sf"/>
</dbReference>
<gene>
    <name evidence="2" type="ORF">BB934_23230</name>
</gene>
<dbReference type="Pfam" id="PF13472">
    <property type="entry name" value="Lipase_GDSL_2"/>
    <property type="match status" value="1"/>
</dbReference>
<dbReference type="SUPFAM" id="SSF52266">
    <property type="entry name" value="SGNH hydrolase"/>
    <property type="match status" value="1"/>
</dbReference>
<dbReference type="KEGG" id="moc:BB934_23230"/>
<dbReference type="PANTHER" id="PTHR14209">
    <property type="entry name" value="ISOAMYL ACETATE-HYDROLYZING ESTERASE 1"/>
    <property type="match status" value="1"/>
</dbReference>
<dbReference type="RefSeq" id="WP_099511853.1">
    <property type="nucleotide sequence ID" value="NZ_CP016616.1"/>
</dbReference>
<dbReference type="InterPro" id="IPR013830">
    <property type="entry name" value="SGNH_hydro"/>
</dbReference>
<reference evidence="2" key="1">
    <citation type="submission" date="2016-07" db="EMBL/GenBank/DDBJ databases">
        <title>Microvirga ossetica sp. nov. a new species of rhizobia isolated from root nodules of the legume species Vicia alpestris Steven originated from North Ossetia region in the Caucasus.</title>
        <authorList>
            <person name="Safronova V.I."/>
            <person name="Kuznetsova I.G."/>
            <person name="Sazanova A.L."/>
            <person name="Belimov A."/>
            <person name="Andronov E."/>
            <person name="Osledkin Y.S."/>
            <person name="Onishchuk O.P."/>
            <person name="Kurchak O.N."/>
            <person name="Shaposhnikov A.I."/>
            <person name="Willems A."/>
            <person name="Tikhonovich I.A."/>
        </authorList>
    </citation>
    <scope>NUCLEOTIDE SEQUENCE [LARGE SCALE GENOMIC DNA]</scope>
    <source>
        <strain evidence="2">V5/3M</strain>
    </source>
</reference>
<dbReference type="OrthoDB" id="9794725at2"/>
<dbReference type="PANTHER" id="PTHR14209:SF19">
    <property type="entry name" value="ISOAMYL ACETATE-HYDROLYZING ESTERASE 1 HOMOLOG"/>
    <property type="match status" value="1"/>
</dbReference>
<protein>
    <recommendedName>
        <fullName evidence="1">SGNH hydrolase-type esterase domain-containing protein</fullName>
    </recommendedName>
</protein>
<dbReference type="GO" id="GO:0016788">
    <property type="term" value="F:hydrolase activity, acting on ester bonds"/>
    <property type="evidence" value="ECO:0007669"/>
    <property type="project" value="UniProtKB-ARBA"/>
</dbReference>
<sequence length="219" mass="23745">MTAQPNPFAPHWLIRDITVATHRTLVGPGGLLFLGDSLVEGFYWSNLGGLPVLNAGYFGIWTEELEPKVARLLKSAQPSLGVLLVGTNDAKKSNSEESVDATAEHFERVVGHFEDAGVPFIAMTPPPIEPAKRLSNFYSADFMASVSRRITQIVDGRAAAILDLQKDFADSDGAARTGITTDGIHLSAEAYRLLHDMLETTIAALTARRGDERGQSARR</sequence>
<dbReference type="EMBL" id="CP016616">
    <property type="protein sequence ID" value="ANY80783.1"/>
    <property type="molecule type" value="Genomic_DNA"/>
</dbReference>
<organism evidence="2">
    <name type="scientific">Microvirga ossetica</name>
    <dbReference type="NCBI Taxonomy" id="1882682"/>
    <lineage>
        <taxon>Bacteria</taxon>
        <taxon>Pseudomonadati</taxon>
        <taxon>Pseudomonadota</taxon>
        <taxon>Alphaproteobacteria</taxon>
        <taxon>Hyphomicrobiales</taxon>
        <taxon>Methylobacteriaceae</taxon>
        <taxon>Microvirga</taxon>
    </lineage>
</organism>